<keyword evidence="1" id="KW-0732">Signal</keyword>
<proteinExistence type="predicted"/>
<feature type="chain" id="PRO_5022139983" description="DUF5723 domain-containing protein" evidence="1">
    <location>
        <begin position="26"/>
        <end position="445"/>
    </location>
</feature>
<reference evidence="2 3" key="1">
    <citation type="journal article" date="2019" name="Nat. Microbiol.">
        <title>Mediterranean grassland soil C-N compound turnover is dependent on rainfall and depth, and is mediated by genomically divergent microorganisms.</title>
        <authorList>
            <person name="Diamond S."/>
            <person name="Andeer P.F."/>
            <person name="Li Z."/>
            <person name="Crits-Christoph A."/>
            <person name="Burstein D."/>
            <person name="Anantharaman K."/>
            <person name="Lane K.R."/>
            <person name="Thomas B.C."/>
            <person name="Pan C."/>
            <person name="Northen T.R."/>
            <person name="Banfield J.F."/>
        </authorList>
    </citation>
    <scope>NUCLEOTIDE SEQUENCE [LARGE SCALE GENOMIC DNA]</scope>
    <source>
        <strain evidence="2">WS_7</strain>
    </source>
</reference>
<evidence type="ECO:0000313" key="3">
    <source>
        <dbReference type="Proteomes" id="UP000317366"/>
    </source>
</evidence>
<evidence type="ECO:0008006" key="4">
    <source>
        <dbReference type="Google" id="ProtNLM"/>
    </source>
</evidence>
<organism evidence="2 3">
    <name type="scientific">Eiseniibacteriota bacterium</name>
    <dbReference type="NCBI Taxonomy" id="2212470"/>
    <lineage>
        <taxon>Bacteria</taxon>
        <taxon>Candidatus Eiseniibacteriota</taxon>
    </lineage>
</organism>
<gene>
    <name evidence="2" type="ORF">E6K77_05060</name>
</gene>
<dbReference type="EMBL" id="VBOX01000056">
    <property type="protein sequence ID" value="TMQ63611.1"/>
    <property type="molecule type" value="Genomic_DNA"/>
</dbReference>
<name>A0A538TJ14_UNCEI</name>
<dbReference type="AlphaFoldDB" id="A0A538TJ14"/>
<comment type="caution">
    <text evidence="2">The sequence shown here is derived from an EMBL/GenBank/DDBJ whole genome shotgun (WGS) entry which is preliminary data.</text>
</comment>
<dbReference type="Proteomes" id="UP000317366">
    <property type="component" value="Unassembled WGS sequence"/>
</dbReference>
<accession>A0A538TJ14</accession>
<evidence type="ECO:0000313" key="2">
    <source>
        <dbReference type="EMBL" id="TMQ63611.1"/>
    </source>
</evidence>
<feature type="signal peptide" evidence="1">
    <location>
        <begin position="1"/>
        <end position="25"/>
    </location>
</feature>
<protein>
    <recommendedName>
        <fullName evidence="4">DUF5723 domain-containing protein</fullName>
    </recommendedName>
</protein>
<evidence type="ECO:0000256" key="1">
    <source>
        <dbReference type="SAM" id="SignalP"/>
    </source>
</evidence>
<sequence length="445" mass="48149">MSQRKLMAVLSLAAVVALTAGESRASLSRVEGMSLSVPTLSQFTDDYVNIYYYPASVVRQNNLVLAELGNNPSGLSDVNVVTPSSVTFGEQSFTVIRNFPRFGAIAFQMKQSALNNLTASSSLNNEQLDAIWGKAFSSFDFAVRVDITNSSAETSTTPGAVVVKSRGIDNLAGFDPYPFGVVTANQIVGGGIELNTFGVTPAITLHMSNDNRFEGAVTYRKYSLDRSSTAAGNERWQDDGSASYVVNARAFVNQGDRHVWVPAAWYVNDDLGWTVDNFGGAAGVTRSAKETYRQYGVGISDNMRVNDNNLLLWGVSVAQAKHHFTRSDAAIVAGETQELTEKTTAVPVVFAAIETDATKWLKVRVGANRTLVGDRTETVAFGPPNVTTIDKTRSSAFNLSLGTGMRWNNLDVDMTLNEKFPLTGGYILSGDRSTPFTRASATYHF</sequence>